<accession>A0A975B953</accession>
<organism evidence="1 2">
    <name type="scientific">Desulfonema limicola</name>
    <dbReference type="NCBI Taxonomy" id="45656"/>
    <lineage>
        <taxon>Bacteria</taxon>
        <taxon>Pseudomonadati</taxon>
        <taxon>Thermodesulfobacteriota</taxon>
        <taxon>Desulfobacteria</taxon>
        <taxon>Desulfobacterales</taxon>
        <taxon>Desulfococcaceae</taxon>
        <taxon>Desulfonema</taxon>
    </lineage>
</organism>
<proteinExistence type="predicted"/>
<gene>
    <name evidence="1" type="ORF">dnl_35420</name>
</gene>
<protein>
    <submittedName>
        <fullName evidence="1">Uncharacterized protein</fullName>
    </submittedName>
</protein>
<evidence type="ECO:0000313" key="1">
    <source>
        <dbReference type="EMBL" id="QTA81211.1"/>
    </source>
</evidence>
<sequence length="650" mass="73519">MFNETLKINLELTIKNDKFRIPGGNIKNIEVNLFPYGFDAAADFWVSSEKSEDKLFPKFTGSDLIEARLSVAGVYNQPKPSPKPLVVKGVVTSKSFTEENYEDVPLNPVWFRRYSIHFKDPAQVLWKQHYPLALYVDAKMEDVIKAQVVQGISLNMTWKVLTEAYPLICLSMGNGCEVSFYDFLIWYVRSQNGVFTFETKTQSYLLSDQKSSEGDQVFIKPDEVKSLLNHMPEICRYNTKILNSHAELPKAEETEQDYSVSNIRKHVLLCTSIAKDFDKQKTLETAKLKNNSGRVYEINLVFSQFPAKTFTTGTFVKLDMAQWSKQIFPYSKDYRVLEIHLKARSERQNPTEDKNMAYAKYQTKMSARLESKENPYIHLPGFKSPEYPVRAEGKIVSESGEATDKTYQIYTDKDTSQDCYTINVPLWNKDIRILFEPVVFPGHFYFPGFKNSRVLVALWFNNAEILRFLDWGAGSRLPMDSQGNHILFGKNAVSQTSMKYDYQDEKPVFNIKRASAPSTTVLDTELIQMEEGSIIIQTCEEEAKAGMEETFNVSPEVEAARVQLAMENEAGMAGVTADFEAAKSGITGAITGAVAEAQAALEIMDEEISAKSKEINSRVSAAMSQLSKSTSQLEVKAKQTRAELMALAEL</sequence>
<dbReference type="KEGG" id="dli:dnl_35420"/>
<reference evidence="1" key="1">
    <citation type="journal article" date="2021" name="Microb. Physiol.">
        <title>Proteogenomic Insights into the Physiology of Marine, Sulfate-Reducing, Filamentous Desulfonema limicola and Desulfonema magnum.</title>
        <authorList>
            <person name="Schnaars V."/>
            <person name="Wohlbrand L."/>
            <person name="Scheve S."/>
            <person name="Hinrichs C."/>
            <person name="Reinhardt R."/>
            <person name="Rabus R."/>
        </authorList>
    </citation>
    <scope>NUCLEOTIDE SEQUENCE</scope>
    <source>
        <strain evidence="1">5ac10</strain>
    </source>
</reference>
<keyword evidence="2" id="KW-1185">Reference proteome</keyword>
<dbReference type="Proteomes" id="UP000663720">
    <property type="component" value="Chromosome"/>
</dbReference>
<dbReference type="AlphaFoldDB" id="A0A975B953"/>
<dbReference type="RefSeq" id="WP_207687280.1">
    <property type="nucleotide sequence ID" value="NZ_CP061799.1"/>
</dbReference>
<name>A0A975B953_9BACT</name>
<dbReference type="EMBL" id="CP061799">
    <property type="protein sequence ID" value="QTA81211.1"/>
    <property type="molecule type" value="Genomic_DNA"/>
</dbReference>
<evidence type="ECO:0000313" key="2">
    <source>
        <dbReference type="Proteomes" id="UP000663720"/>
    </source>
</evidence>